<proteinExistence type="predicted"/>
<gene>
    <name evidence="1" type="ORF">AWU82_29765</name>
</gene>
<protein>
    <submittedName>
        <fullName evidence="1">Uncharacterized protein</fullName>
    </submittedName>
</protein>
<dbReference type="Proteomes" id="UP000075187">
    <property type="component" value="Chromosome"/>
</dbReference>
<sequence>MFVWVLGLCLSFGCISVAAVTASYGFALTASPFFKRQKGTKRLLPRRTALRLGSVFPRYGVHQGASPTVCFAAPPLDVCGFAARRCAPTP</sequence>
<name>A0ABN5FWM1_9PSED</name>
<evidence type="ECO:0000313" key="2">
    <source>
        <dbReference type="Proteomes" id="UP000075187"/>
    </source>
</evidence>
<reference evidence="1" key="1">
    <citation type="submission" date="2017-12" db="EMBL/GenBank/DDBJ databases">
        <title>Pseudomonas sp. MS586 complete sequence.</title>
        <authorList>
            <person name="Lu S."/>
            <person name="Deng P."/>
        </authorList>
    </citation>
    <scope>NUCLEOTIDE SEQUENCE</scope>
    <source>
        <strain evidence="1">MS586</strain>
    </source>
</reference>
<organism evidence="1 2">
    <name type="scientific">Pseudomonas glycinae</name>
    <dbReference type="NCBI Taxonomy" id="1785145"/>
    <lineage>
        <taxon>Bacteria</taxon>
        <taxon>Pseudomonadati</taxon>
        <taxon>Pseudomonadota</taxon>
        <taxon>Gammaproteobacteria</taxon>
        <taxon>Pseudomonadales</taxon>
        <taxon>Pseudomonadaceae</taxon>
        <taxon>Pseudomonas</taxon>
    </lineage>
</organism>
<dbReference type="EMBL" id="CP014205">
    <property type="protein sequence ID" value="AUG97604.1"/>
    <property type="molecule type" value="Genomic_DNA"/>
</dbReference>
<evidence type="ECO:0000313" key="1">
    <source>
        <dbReference type="EMBL" id="AUG97604.1"/>
    </source>
</evidence>
<keyword evidence="2" id="KW-1185">Reference proteome</keyword>
<accession>A0ABN5FWM1</accession>